<dbReference type="AlphaFoldDB" id="A0A4U1EI24"/>
<comment type="subcellular location">
    <subcellularLocation>
        <location evidence="1">Membrane</location>
        <topology evidence="1">Single-pass membrane protein</topology>
    </subcellularLocation>
    <subcellularLocation>
        <location evidence="2">Secreted</location>
    </subcellularLocation>
</comment>
<comment type="caution">
    <text evidence="13">Lacks conserved residue(s) required for the propagation of feature annotation.</text>
</comment>
<name>A0A4U1EI24_MONMO</name>
<comment type="caution">
    <text evidence="16">The sequence shown here is derived from an EMBL/GenBank/DDBJ whole genome shotgun (WGS) entry which is preliminary data.</text>
</comment>
<dbReference type="InterPro" id="IPR001190">
    <property type="entry name" value="SRCR"/>
</dbReference>
<evidence type="ECO:0000256" key="9">
    <source>
        <dbReference type="ARBA" id="ARBA00022989"/>
    </source>
</evidence>
<evidence type="ECO:0000256" key="5">
    <source>
        <dbReference type="ARBA" id="ARBA00022692"/>
    </source>
</evidence>
<keyword evidence="6" id="KW-0732">Signal</keyword>
<keyword evidence="9" id="KW-1133">Transmembrane helix</keyword>
<dbReference type="InterPro" id="IPR036772">
    <property type="entry name" value="SRCR-like_dom_sf"/>
</dbReference>
<dbReference type="SMART" id="SM00241">
    <property type="entry name" value="ZP"/>
    <property type="match status" value="1"/>
</dbReference>
<evidence type="ECO:0000256" key="11">
    <source>
        <dbReference type="ARBA" id="ARBA00023157"/>
    </source>
</evidence>
<evidence type="ECO:0000313" key="16">
    <source>
        <dbReference type="EMBL" id="TKC35922.1"/>
    </source>
</evidence>
<evidence type="ECO:0000256" key="3">
    <source>
        <dbReference type="ARBA" id="ARBA00022473"/>
    </source>
</evidence>
<dbReference type="InterPro" id="IPR053243">
    <property type="entry name" value="SJ_maturation_regulator"/>
</dbReference>
<sequence>MIPTLNVYSHFLMFRDCLLSMGKFCASVAVMFFSSSDIRTVVFGSDSVITNSGFYALFNAIPQGERESGAWGTVCDHLWDLNEAEVVRRQLGYGRAVAAPGTAHFSLGSGDILLDNIQCSGSENHLGQCPSSGWMLASSAQIPLLLRQVLSGLSASRVEGVHRAGPGDQTDECPFSRAGHARGLMPSSFSENWLQVGDMKQRSLLMKKVLVREPGALVTKLPLSSQESLGSLNYSNSIRGQTQGHPGQVIVRHKVPQLTFTCKVDGPLAVEIVPGADVPRENASYDVSISFLELPTSQHVGSMGPHYASQSKEVFLQVTLHSPNPCLRLFVDTCVASPDPGDFTTVKYDLIQRGCIKDNTYANLHSRQKNIAQFKFNVFSFLTSYDVIYLQCKVAVGKVGDHASRCSQGCAGQSKRGAGPMEATVEHTEYFQMVGPLEIHKGTD</sequence>
<dbReference type="InterPro" id="IPR001507">
    <property type="entry name" value="ZP_dom"/>
</dbReference>
<dbReference type="PROSITE" id="PS00682">
    <property type="entry name" value="ZP_1"/>
    <property type="match status" value="1"/>
</dbReference>
<organism evidence="16 17">
    <name type="scientific">Monodon monoceros</name>
    <name type="common">Narwhal</name>
    <name type="synonym">Ceratodon monodon</name>
    <dbReference type="NCBI Taxonomy" id="40151"/>
    <lineage>
        <taxon>Eukaryota</taxon>
        <taxon>Metazoa</taxon>
        <taxon>Chordata</taxon>
        <taxon>Craniata</taxon>
        <taxon>Vertebrata</taxon>
        <taxon>Euteleostomi</taxon>
        <taxon>Mammalia</taxon>
        <taxon>Eutheria</taxon>
        <taxon>Laurasiatheria</taxon>
        <taxon>Artiodactyla</taxon>
        <taxon>Whippomorpha</taxon>
        <taxon>Cetacea</taxon>
        <taxon>Odontoceti</taxon>
        <taxon>Monodontidae</taxon>
        <taxon>Monodon</taxon>
    </lineage>
</organism>
<keyword evidence="3" id="KW-0217">Developmental protein</keyword>
<dbReference type="InterPro" id="IPR035914">
    <property type="entry name" value="Sperma_CUB_dom_sf"/>
</dbReference>
<gene>
    <name evidence="16" type="ORF">EI555_012147</name>
</gene>
<evidence type="ECO:0000256" key="6">
    <source>
        <dbReference type="ARBA" id="ARBA00022729"/>
    </source>
</evidence>
<keyword evidence="7" id="KW-0677">Repeat</keyword>
<dbReference type="PROSITE" id="PS51034">
    <property type="entry name" value="ZP_2"/>
    <property type="match status" value="1"/>
</dbReference>
<dbReference type="Pfam" id="PF00100">
    <property type="entry name" value="Zona_pellucida"/>
    <property type="match status" value="1"/>
</dbReference>
<dbReference type="SUPFAM" id="SSF49854">
    <property type="entry name" value="Spermadhesin, CUB domain"/>
    <property type="match status" value="1"/>
</dbReference>
<evidence type="ECO:0000256" key="2">
    <source>
        <dbReference type="ARBA" id="ARBA00004613"/>
    </source>
</evidence>
<feature type="domain" description="ZP" evidence="15">
    <location>
        <begin position="128"/>
        <end position="413"/>
    </location>
</feature>
<dbReference type="PANTHER" id="PTHR47653">
    <property type="entry name" value="PROTEIN BARK BEETLE"/>
    <property type="match status" value="1"/>
</dbReference>
<dbReference type="EMBL" id="RWIC01001413">
    <property type="protein sequence ID" value="TKC35922.1"/>
    <property type="molecule type" value="Genomic_DNA"/>
</dbReference>
<dbReference type="SUPFAM" id="SSF56487">
    <property type="entry name" value="SRCR-like"/>
    <property type="match status" value="1"/>
</dbReference>
<evidence type="ECO:0000256" key="12">
    <source>
        <dbReference type="ARBA" id="ARBA00023180"/>
    </source>
</evidence>
<dbReference type="PRINTS" id="PR00258">
    <property type="entry name" value="SPERACTRCPTR"/>
</dbReference>
<evidence type="ECO:0000256" key="13">
    <source>
        <dbReference type="PROSITE-ProRule" id="PRU00196"/>
    </source>
</evidence>
<keyword evidence="11 13" id="KW-1015">Disulfide bond</keyword>
<evidence type="ECO:0000259" key="15">
    <source>
        <dbReference type="PROSITE" id="PS51034"/>
    </source>
</evidence>
<dbReference type="Proteomes" id="UP000308365">
    <property type="component" value="Unassembled WGS sequence"/>
</dbReference>
<evidence type="ECO:0000256" key="7">
    <source>
        <dbReference type="ARBA" id="ARBA00022737"/>
    </source>
</evidence>
<evidence type="ECO:0000259" key="14">
    <source>
        <dbReference type="PROSITE" id="PS50287"/>
    </source>
</evidence>
<dbReference type="SMART" id="SM00202">
    <property type="entry name" value="SR"/>
    <property type="match status" value="1"/>
</dbReference>
<keyword evidence="8" id="KW-0221">Differentiation</keyword>
<dbReference type="PROSITE" id="PS50287">
    <property type="entry name" value="SRCR_2"/>
    <property type="match status" value="1"/>
</dbReference>
<evidence type="ECO:0008006" key="18">
    <source>
        <dbReference type="Google" id="ProtNLM"/>
    </source>
</evidence>
<reference evidence="17" key="1">
    <citation type="journal article" date="2019" name="IScience">
        <title>Narwhal Genome Reveals Long-Term Low Genetic Diversity despite Current Large Abundance Size.</title>
        <authorList>
            <person name="Westbury M.V."/>
            <person name="Petersen B."/>
            <person name="Garde E."/>
            <person name="Heide-Jorgensen M.P."/>
            <person name="Lorenzen E.D."/>
        </authorList>
    </citation>
    <scope>NUCLEOTIDE SEQUENCE [LARGE SCALE GENOMIC DNA]</scope>
</reference>
<dbReference type="InterPro" id="IPR055355">
    <property type="entry name" value="ZP-C"/>
</dbReference>
<feature type="disulfide bond" evidence="13">
    <location>
        <begin position="119"/>
        <end position="129"/>
    </location>
</feature>
<dbReference type="GO" id="GO:0030154">
    <property type="term" value="P:cell differentiation"/>
    <property type="evidence" value="ECO:0007669"/>
    <property type="project" value="UniProtKB-KW"/>
</dbReference>
<dbReference type="InterPro" id="IPR017977">
    <property type="entry name" value="ZP_dom_CS"/>
</dbReference>
<dbReference type="Pfam" id="PF00530">
    <property type="entry name" value="SRCR"/>
    <property type="match status" value="1"/>
</dbReference>
<protein>
    <recommendedName>
        <fullName evidence="18">ZP domain-containing protein</fullName>
    </recommendedName>
</protein>
<keyword evidence="10" id="KW-0472">Membrane</keyword>
<dbReference type="FunFam" id="3.10.250.10:FF:000016">
    <property type="entry name" value="Scavenger receptor cysteine-rich protein type 12"/>
    <property type="match status" value="1"/>
</dbReference>
<feature type="domain" description="SRCR" evidence="14">
    <location>
        <begin position="38"/>
        <end position="134"/>
    </location>
</feature>
<evidence type="ECO:0000256" key="10">
    <source>
        <dbReference type="ARBA" id="ARBA00023136"/>
    </source>
</evidence>
<accession>A0A4U1EI24</accession>
<proteinExistence type="predicted"/>
<keyword evidence="12" id="KW-0325">Glycoprotein</keyword>
<dbReference type="Gene3D" id="2.60.40.4100">
    <property type="entry name" value="Zona pellucida, ZP-C domain"/>
    <property type="match status" value="1"/>
</dbReference>
<dbReference type="InterPro" id="IPR042235">
    <property type="entry name" value="ZP-C_dom"/>
</dbReference>
<dbReference type="PANTHER" id="PTHR47653:SF1">
    <property type="entry name" value="DELETED IN MALIGNANT BRAIN TUMORS 1 PROTEIN"/>
    <property type="match status" value="1"/>
</dbReference>
<dbReference type="GO" id="GO:0045217">
    <property type="term" value="P:cell-cell junction maintenance"/>
    <property type="evidence" value="ECO:0007669"/>
    <property type="project" value="TreeGrafter"/>
</dbReference>
<dbReference type="GO" id="GO:0016020">
    <property type="term" value="C:membrane"/>
    <property type="evidence" value="ECO:0007669"/>
    <property type="project" value="UniProtKB-SubCell"/>
</dbReference>
<evidence type="ECO:0000256" key="4">
    <source>
        <dbReference type="ARBA" id="ARBA00022525"/>
    </source>
</evidence>
<evidence type="ECO:0000313" key="17">
    <source>
        <dbReference type="Proteomes" id="UP000308365"/>
    </source>
</evidence>
<dbReference type="GO" id="GO:0005576">
    <property type="term" value="C:extracellular region"/>
    <property type="evidence" value="ECO:0007669"/>
    <property type="project" value="UniProtKB-SubCell"/>
</dbReference>
<evidence type="ECO:0000256" key="1">
    <source>
        <dbReference type="ARBA" id="ARBA00004167"/>
    </source>
</evidence>
<keyword evidence="4" id="KW-0964">Secreted</keyword>
<evidence type="ECO:0000256" key="8">
    <source>
        <dbReference type="ARBA" id="ARBA00022782"/>
    </source>
</evidence>
<dbReference type="Gene3D" id="3.10.250.10">
    <property type="entry name" value="SRCR-like domain"/>
    <property type="match status" value="1"/>
</dbReference>
<keyword evidence="5" id="KW-0812">Transmembrane</keyword>